<organism evidence="1 2">
    <name type="scientific">Coniosporium uncinatum</name>
    <dbReference type="NCBI Taxonomy" id="93489"/>
    <lineage>
        <taxon>Eukaryota</taxon>
        <taxon>Fungi</taxon>
        <taxon>Dikarya</taxon>
        <taxon>Ascomycota</taxon>
        <taxon>Pezizomycotina</taxon>
        <taxon>Dothideomycetes</taxon>
        <taxon>Dothideomycetes incertae sedis</taxon>
        <taxon>Coniosporium</taxon>
    </lineage>
</organism>
<protein>
    <submittedName>
        <fullName evidence="1">Uncharacterized protein</fullName>
    </submittedName>
</protein>
<comment type="caution">
    <text evidence="1">The sequence shown here is derived from an EMBL/GenBank/DDBJ whole genome shotgun (WGS) entry which is preliminary data.</text>
</comment>
<accession>A0ACC3CTU1</accession>
<dbReference type="Proteomes" id="UP001186974">
    <property type="component" value="Unassembled WGS sequence"/>
</dbReference>
<sequence length="61" mass="7072">MSYMVDKSPAADPINQTRVREWEPKEHRPVLTFSRSNYKPYSTTKNKYSPWTPVAKARTGA</sequence>
<proteinExistence type="predicted"/>
<gene>
    <name evidence="1" type="ORF">LTS18_001250</name>
</gene>
<reference evidence="1" key="1">
    <citation type="submission" date="2024-09" db="EMBL/GenBank/DDBJ databases">
        <title>Black Yeasts Isolated from many extreme environments.</title>
        <authorList>
            <person name="Coleine C."/>
            <person name="Stajich J.E."/>
            <person name="Selbmann L."/>
        </authorList>
    </citation>
    <scope>NUCLEOTIDE SEQUENCE</scope>
    <source>
        <strain evidence="1">CCFEE 5737</strain>
    </source>
</reference>
<name>A0ACC3CTU1_9PEZI</name>
<dbReference type="EMBL" id="JAWDJW010011919">
    <property type="protein sequence ID" value="KAK3044454.1"/>
    <property type="molecule type" value="Genomic_DNA"/>
</dbReference>
<keyword evidence="2" id="KW-1185">Reference proteome</keyword>
<evidence type="ECO:0000313" key="2">
    <source>
        <dbReference type="Proteomes" id="UP001186974"/>
    </source>
</evidence>
<evidence type="ECO:0000313" key="1">
    <source>
        <dbReference type="EMBL" id="KAK3044454.1"/>
    </source>
</evidence>